<keyword evidence="4" id="KW-1185">Reference proteome</keyword>
<dbReference type="SMART" id="SM00052">
    <property type="entry name" value="EAL"/>
    <property type="match status" value="1"/>
</dbReference>
<dbReference type="SUPFAM" id="SSF55073">
    <property type="entry name" value="Nucleotide cyclase"/>
    <property type="match status" value="1"/>
</dbReference>
<dbReference type="Gene3D" id="3.30.450.40">
    <property type="match status" value="1"/>
</dbReference>
<name>A0A4R3HVX5_PAULE</name>
<dbReference type="InterPro" id="IPR001633">
    <property type="entry name" value="EAL_dom"/>
</dbReference>
<reference evidence="3 4" key="1">
    <citation type="submission" date="2019-03" db="EMBL/GenBank/DDBJ databases">
        <title>Genomic Encyclopedia of Type Strains, Phase IV (KMG-IV): sequencing the most valuable type-strain genomes for metagenomic binning, comparative biology and taxonomic classification.</title>
        <authorList>
            <person name="Goeker M."/>
        </authorList>
    </citation>
    <scope>NUCLEOTIDE SEQUENCE [LARGE SCALE GENOMIC DNA]</scope>
    <source>
        <strain evidence="3 4">DSM 7445</strain>
    </source>
</reference>
<dbReference type="PROSITE" id="PS50883">
    <property type="entry name" value="EAL"/>
    <property type="match status" value="1"/>
</dbReference>
<evidence type="ECO:0000259" key="1">
    <source>
        <dbReference type="PROSITE" id="PS50883"/>
    </source>
</evidence>
<dbReference type="InterPro" id="IPR029016">
    <property type="entry name" value="GAF-like_dom_sf"/>
</dbReference>
<dbReference type="CDD" id="cd01949">
    <property type="entry name" value="GGDEF"/>
    <property type="match status" value="1"/>
</dbReference>
<proteinExistence type="predicted"/>
<dbReference type="InterPro" id="IPR000160">
    <property type="entry name" value="GGDEF_dom"/>
</dbReference>
<dbReference type="NCBIfam" id="TIGR00254">
    <property type="entry name" value="GGDEF"/>
    <property type="match status" value="1"/>
</dbReference>
<dbReference type="RefSeq" id="WP_132258358.1">
    <property type="nucleotide sequence ID" value="NZ_SLZQ01000004.1"/>
</dbReference>
<dbReference type="OrthoDB" id="9813903at2"/>
<dbReference type="SUPFAM" id="SSF55781">
    <property type="entry name" value="GAF domain-like"/>
    <property type="match status" value="1"/>
</dbReference>
<gene>
    <name evidence="3" type="ORF">EDC30_104219</name>
</gene>
<accession>A0A4R3HVX5</accession>
<sequence length="781" mass="86307">MNSKLPPLQALVPTSASVPHAAVPVLAELAYPDAMETVAGFGRWWFDLREEQLILSHGAAQFLEVDPGLHRSLEECFTNVVPEDMLQLTTALMQAKLPGVLIDYQFRVLQGTRGLRWLRMQSVPAAGATPGMHAGVVVDVTAAKHVEMRERFSYAMTQSLVGADSLDEAVPKVIQLVCENLGWEWGAYWQMRKIQQGPYESAQLVCQYHWSHSDYALAEFDNASARVRMAPSEGFVGHVWSTGQAGWIEDMKSDHSFLRRDAARECGLESGYAFPVSYVAADGQRHNVGVLEFFSTLTRQHDAQLPNLSAVIGGLIAQAVQRMEQQDLMRQLAQTDDLTGLANRSYFHQLLGEMSEEAGRTGKLFGLLYIDLDRFKPINDAFGHDAGNLVLRDFARRLQPLARKGVRIGRLGGDEFAILAPLDSADGAAVNASLSDLAEHVLHAAGTPSLFEGQELKVSASVGISVFGENGWTPQELLRSADEAMYRSKKAGRNAYCFCSESGTRLIAQQQTSLAQQLTMEAELHRALAQNEFFLEYQPVFDFYGNRIVAVEALLRWRKPGGELVLPGSFIPIAEKSRLIVQIGRWVVRQACRDLGVMHRAGFPELRVNVNMAAPEFINLRLPYELADVVAASGIASRHVCLELTEGMVMKQPEKVVPVMQMLRQLGFQISLDDFGIGHSSLSRLKKLPITSMKIDRLFVAGLPDDRGDGAIVRSILDLGRHMKLDVVAEGIENDAQLLYLTQFGCTYLQGYLLSKPLPLNELIGSHAAIHNLLASRSHHG</sequence>
<dbReference type="PROSITE" id="PS50887">
    <property type="entry name" value="GGDEF"/>
    <property type="match status" value="1"/>
</dbReference>
<dbReference type="EMBL" id="SLZQ01000004">
    <property type="protein sequence ID" value="TCS37416.1"/>
    <property type="molecule type" value="Genomic_DNA"/>
</dbReference>
<feature type="domain" description="GGDEF" evidence="2">
    <location>
        <begin position="363"/>
        <end position="501"/>
    </location>
</feature>
<dbReference type="SUPFAM" id="SSF141868">
    <property type="entry name" value="EAL domain-like"/>
    <property type="match status" value="1"/>
</dbReference>
<dbReference type="CDD" id="cd01948">
    <property type="entry name" value="EAL"/>
    <property type="match status" value="1"/>
</dbReference>
<dbReference type="InterPro" id="IPR052155">
    <property type="entry name" value="Biofilm_reg_signaling"/>
</dbReference>
<dbReference type="SMART" id="SM00267">
    <property type="entry name" value="GGDEF"/>
    <property type="match status" value="1"/>
</dbReference>
<organism evidence="3 4">
    <name type="scientific">Paucimonas lemoignei</name>
    <name type="common">Pseudomonas lemoignei</name>
    <dbReference type="NCBI Taxonomy" id="29443"/>
    <lineage>
        <taxon>Bacteria</taxon>
        <taxon>Pseudomonadati</taxon>
        <taxon>Pseudomonadota</taxon>
        <taxon>Betaproteobacteria</taxon>
        <taxon>Burkholderiales</taxon>
        <taxon>Burkholderiaceae</taxon>
        <taxon>Paucimonas</taxon>
    </lineage>
</organism>
<dbReference type="InterPro" id="IPR029787">
    <property type="entry name" value="Nucleotide_cyclase"/>
</dbReference>
<dbReference type="PANTHER" id="PTHR44757:SF2">
    <property type="entry name" value="BIOFILM ARCHITECTURE MAINTENANCE PROTEIN MBAA"/>
    <property type="match status" value="1"/>
</dbReference>
<dbReference type="InterPro" id="IPR043128">
    <property type="entry name" value="Rev_trsase/Diguanyl_cyclase"/>
</dbReference>
<dbReference type="Pfam" id="PF00990">
    <property type="entry name" value="GGDEF"/>
    <property type="match status" value="1"/>
</dbReference>
<dbReference type="InterPro" id="IPR003018">
    <property type="entry name" value="GAF"/>
</dbReference>
<evidence type="ECO:0000313" key="3">
    <source>
        <dbReference type="EMBL" id="TCS37416.1"/>
    </source>
</evidence>
<dbReference type="InterPro" id="IPR035919">
    <property type="entry name" value="EAL_sf"/>
</dbReference>
<dbReference type="SMART" id="SM00065">
    <property type="entry name" value="GAF"/>
    <property type="match status" value="1"/>
</dbReference>
<comment type="caution">
    <text evidence="3">The sequence shown here is derived from an EMBL/GenBank/DDBJ whole genome shotgun (WGS) entry which is preliminary data.</text>
</comment>
<dbReference type="Gene3D" id="3.30.70.270">
    <property type="match status" value="1"/>
</dbReference>
<evidence type="ECO:0000313" key="4">
    <source>
        <dbReference type="Proteomes" id="UP000295382"/>
    </source>
</evidence>
<dbReference type="Gene3D" id="3.20.20.450">
    <property type="entry name" value="EAL domain"/>
    <property type="match status" value="1"/>
</dbReference>
<protein>
    <submittedName>
        <fullName evidence="3">Diguanylate cyclase (GGDEF)-like protein</fullName>
    </submittedName>
</protein>
<dbReference type="PANTHER" id="PTHR44757">
    <property type="entry name" value="DIGUANYLATE CYCLASE DGCP"/>
    <property type="match status" value="1"/>
</dbReference>
<feature type="domain" description="EAL" evidence="1">
    <location>
        <begin position="517"/>
        <end position="771"/>
    </location>
</feature>
<dbReference type="Pfam" id="PF13185">
    <property type="entry name" value="GAF_2"/>
    <property type="match status" value="1"/>
</dbReference>
<dbReference type="Proteomes" id="UP000295382">
    <property type="component" value="Unassembled WGS sequence"/>
</dbReference>
<evidence type="ECO:0000259" key="2">
    <source>
        <dbReference type="PROSITE" id="PS50887"/>
    </source>
</evidence>
<dbReference type="Gene3D" id="3.30.450.20">
    <property type="entry name" value="PAS domain"/>
    <property type="match status" value="1"/>
</dbReference>
<dbReference type="AlphaFoldDB" id="A0A4R3HVX5"/>
<dbReference type="Pfam" id="PF00563">
    <property type="entry name" value="EAL"/>
    <property type="match status" value="1"/>
</dbReference>